<evidence type="ECO:0000313" key="2">
    <source>
        <dbReference type="EMBL" id="PPJ54535.1"/>
    </source>
</evidence>
<gene>
    <name evidence="2" type="ORF">CBER1_02502</name>
</gene>
<sequence length="603" mass="68605">MALYANLPLKPQTQIRLLSFATPDADGPIELRLWAGQAIDDVSKNLHDFLQAVRKRPDCNKSRFWIDAICIDQTTSGPTGEKSQQVQIMAKIYMEARNVIVWLGQEDNDKRPVMKLMEPSMINQFDIKNASESKGFPTMDDWRSLARFFCRRYFKRAWAIQEIVCAKQEGLYALCASQRISWEHIRDASRHITRSAWGHMFQSPGSTEIEGGVLPHHGGPANLADIINGNMMDSEDLFTYSPIRSREYDCSSPKDKIYSLLGLRHLNDPALGFAINVDYDQEDCDIYTETAMQILDLREDLLLLYYAEGEEYRKIKNLPSWVPDWSVEAVVGLGIVYYERYWAADKERRDILIHKRDGTPHAATLELGTWRLDTISKAGEAKQDVYRGKPCAAWLAIVGSLPRIYEPYGKREETKNVFWRTLVTNTDRNGSDVGPPDQNVENAFAHWISRICRGTPHPERENIQRGLDLLREWGTPLPHGKIDTGEVNRFASIFRHTNCLRLFRTEGGLLGLGTTSLREGDQVCIVPGSRVPLIFRPATIKPVESGSSSHICESLQDKLSHVPPGYDRAWHLVGACYLHGVMRGEAARRFKAENQQLEKFLVI</sequence>
<dbReference type="PANTHER" id="PTHR24148">
    <property type="entry name" value="ANKYRIN REPEAT DOMAIN-CONTAINING PROTEIN 39 HOMOLOG-RELATED"/>
    <property type="match status" value="1"/>
</dbReference>
<dbReference type="STRING" id="357750.A0A2S6C481"/>
<protein>
    <recommendedName>
        <fullName evidence="1">Heterokaryon incompatibility domain-containing protein</fullName>
    </recommendedName>
</protein>
<feature type="domain" description="Heterokaryon incompatibility" evidence="1">
    <location>
        <begin position="36"/>
        <end position="162"/>
    </location>
</feature>
<reference evidence="3" key="1">
    <citation type="journal article" date="2017" name="bioRxiv">
        <title>Conservation of a gene cluster reveals novel cercosporin biosynthetic mechanisms and extends production to the genus Colletotrichum.</title>
        <authorList>
            <person name="de Jonge R."/>
            <person name="Ebert M.K."/>
            <person name="Huitt-Roehl C.R."/>
            <person name="Pal P."/>
            <person name="Suttle J.C."/>
            <person name="Spanner R.E."/>
            <person name="Neubauer J.D."/>
            <person name="Jurick W.M.II."/>
            <person name="Stott K.A."/>
            <person name="Secor G.A."/>
            <person name="Thomma B.P.H.J."/>
            <person name="Van de Peer Y."/>
            <person name="Townsend C.A."/>
            <person name="Bolton M.D."/>
        </authorList>
    </citation>
    <scope>NUCLEOTIDE SEQUENCE [LARGE SCALE GENOMIC DNA]</scope>
    <source>
        <strain evidence="3">CBS538.71</strain>
    </source>
</reference>
<organism evidence="2 3">
    <name type="scientific">Cercospora berteroae</name>
    <dbReference type="NCBI Taxonomy" id="357750"/>
    <lineage>
        <taxon>Eukaryota</taxon>
        <taxon>Fungi</taxon>
        <taxon>Dikarya</taxon>
        <taxon>Ascomycota</taxon>
        <taxon>Pezizomycotina</taxon>
        <taxon>Dothideomycetes</taxon>
        <taxon>Dothideomycetidae</taxon>
        <taxon>Mycosphaerellales</taxon>
        <taxon>Mycosphaerellaceae</taxon>
        <taxon>Cercospora</taxon>
    </lineage>
</organism>
<comment type="caution">
    <text evidence="2">The sequence shown here is derived from an EMBL/GenBank/DDBJ whole genome shotgun (WGS) entry which is preliminary data.</text>
</comment>
<evidence type="ECO:0000259" key="1">
    <source>
        <dbReference type="Pfam" id="PF06985"/>
    </source>
</evidence>
<dbReference type="InterPro" id="IPR052895">
    <property type="entry name" value="HetReg/Transcr_Mod"/>
</dbReference>
<dbReference type="EMBL" id="PNEN01000562">
    <property type="protein sequence ID" value="PPJ54535.1"/>
    <property type="molecule type" value="Genomic_DNA"/>
</dbReference>
<proteinExistence type="predicted"/>
<keyword evidence="3" id="KW-1185">Reference proteome</keyword>
<accession>A0A2S6C481</accession>
<evidence type="ECO:0000313" key="3">
    <source>
        <dbReference type="Proteomes" id="UP000237631"/>
    </source>
</evidence>
<dbReference type="AlphaFoldDB" id="A0A2S6C481"/>
<name>A0A2S6C481_9PEZI</name>
<dbReference type="PANTHER" id="PTHR24148:SF73">
    <property type="entry name" value="HET DOMAIN PROTEIN (AFU_ORTHOLOGUE AFUA_8G01020)"/>
    <property type="match status" value="1"/>
</dbReference>
<dbReference type="Proteomes" id="UP000237631">
    <property type="component" value="Unassembled WGS sequence"/>
</dbReference>
<dbReference type="InterPro" id="IPR010730">
    <property type="entry name" value="HET"/>
</dbReference>
<dbReference type="OrthoDB" id="3650724at2759"/>
<dbReference type="Pfam" id="PF06985">
    <property type="entry name" value="HET"/>
    <property type="match status" value="1"/>
</dbReference>